<sequence>MRKILSQINPLATPGFLLPRELLILSACCPFYSHTYHLPMAVHNIK</sequence>
<reference evidence="1" key="2">
    <citation type="journal article" date="2015" name="Data Brief">
        <title>Shoot transcriptome of the giant reed, Arundo donax.</title>
        <authorList>
            <person name="Barrero R.A."/>
            <person name="Guerrero F.D."/>
            <person name="Moolhuijzen P."/>
            <person name="Goolsby J.A."/>
            <person name="Tidwell J."/>
            <person name="Bellgard S.E."/>
            <person name="Bellgard M.I."/>
        </authorList>
    </citation>
    <scope>NUCLEOTIDE SEQUENCE</scope>
    <source>
        <tissue evidence="1">Shoot tissue taken approximately 20 cm above the soil surface</tissue>
    </source>
</reference>
<dbReference type="EMBL" id="GBRH01279436">
    <property type="protein sequence ID" value="JAD18459.1"/>
    <property type="molecule type" value="Transcribed_RNA"/>
</dbReference>
<proteinExistence type="predicted"/>
<evidence type="ECO:0000313" key="1">
    <source>
        <dbReference type="EMBL" id="JAD18459.1"/>
    </source>
</evidence>
<reference evidence="1" key="1">
    <citation type="submission" date="2014-09" db="EMBL/GenBank/DDBJ databases">
        <authorList>
            <person name="Magalhaes I.L.F."/>
            <person name="Oliveira U."/>
            <person name="Santos F.R."/>
            <person name="Vidigal T.H.D.A."/>
            <person name="Brescovit A.D."/>
            <person name="Santos A.J."/>
        </authorList>
    </citation>
    <scope>NUCLEOTIDE SEQUENCE</scope>
    <source>
        <tissue evidence="1">Shoot tissue taken approximately 20 cm above the soil surface</tissue>
    </source>
</reference>
<accession>A0A0A8XWS0</accession>
<organism evidence="1">
    <name type="scientific">Arundo donax</name>
    <name type="common">Giant reed</name>
    <name type="synonym">Donax arundinaceus</name>
    <dbReference type="NCBI Taxonomy" id="35708"/>
    <lineage>
        <taxon>Eukaryota</taxon>
        <taxon>Viridiplantae</taxon>
        <taxon>Streptophyta</taxon>
        <taxon>Embryophyta</taxon>
        <taxon>Tracheophyta</taxon>
        <taxon>Spermatophyta</taxon>
        <taxon>Magnoliopsida</taxon>
        <taxon>Liliopsida</taxon>
        <taxon>Poales</taxon>
        <taxon>Poaceae</taxon>
        <taxon>PACMAD clade</taxon>
        <taxon>Arundinoideae</taxon>
        <taxon>Arundineae</taxon>
        <taxon>Arundo</taxon>
    </lineage>
</organism>
<protein>
    <submittedName>
        <fullName evidence="1">Uncharacterized protein</fullName>
    </submittedName>
</protein>
<name>A0A0A8XWS0_ARUDO</name>
<dbReference type="AlphaFoldDB" id="A0A0A8XWS0"/>